<dbReference type="PANTHER" id="PTHR31094:SF2">
    <property type="entry name" value="RIKEN CDNA 2310061I04 GENE"/>
    <property type="match status" value="1"/>
</dbReference>
<dbReference type="Proteomes" id="UP000270230">
    <property type="component" value="Unassembled WGS sequence"/>
</dbReference>
<protein>
    <submittedName>
        <fullName evidence="1">Uncharacterized protein</fullName>
    </submittedName>
</protein>
<sequence length="349" mass="38405">MASTGLTMLMTFRVQMPTDAIVDVSLPDPMWRGSEGDEGDEGDNWSAVATTAPPASRCGHPRPYLDPYRRFAQVNDADDRINRDIFFTRTPLRSTPVPGSNNDHKPPDERTLQLGKTVRILHDRLPTLLQSPLPGDILSPQITLHLFPSTHPHLPTVAGRIPYIAALWTAPVAWGRVPLVGNVQLTILSERMVRNTSNHPIPTGHRDERLIVKWKTSGKTRHRDGTGGVYQNPSHAKRDPVDRIKEFIVGSSVDEAATKKKLEGQDEAEFTGIFIFEFDEGGRVVRHTIEHTEEGGDCGGMTRVVSVTDWLLGRFNGKNGQEVGGGMPELAVCEPRSGGVGGRRCGYEG</sequence>
<dbReference type="VEuPathDB" id="FungiDB:BTJ68_10172"/>
<dbReference type="EMBL" id="QWIN01000905">
    <property type="protein sequence ID" value="RMY45758.1"/>
    <property type="molecule type" value="Genomic_DNA"/>
</dbReference>
<dbReference type="InterPro" id="IPR018790">
    <property type="entry name" value="DUF2358"/>
</dbReference>
<evidence type="ECO:0000313" key="1">
    <source>
        <dbReference type="EMBL" id="RMY45758.1"/>
    </source>
</evidence>
<dbReference type="Pfam" id="PF17119">
    <property type="entry name" value="MMU163"/>
    <property type="match status" value="2"/>
</dbReference>
<organism evidence="1 2">
    <name type="scientific">Hortaea werneckii</name>
    <name type="common">Black yeast</name>
    <name type="synonym">Cladosporium werneckii</name>
    <dbReference type="NCBI Taxonomy" id="91943"/>
    <lineage>
        <taxon>Eukaryota</taxon>
        <taxon>Fungi</taxon>
        <taxon>Dikarya</taxon>
        <taxon>Ascomycota</taxon>
        <taxon>Pezizomycotina</taxon>
        <taxon>Dothideomycetes</taxon>
        <taxon>Dothideomycetidae</taxon>
        <taxon>Mycosphaerellales</taxon>
        <taxon>Teratosphaeriaceae</taxon>
        <taxon>Hortaea</taxon>
    </lineage>
</organism>
<dbReference type="InterPro" id="IPR031342">
    <property type="entry name" value="Mug163-like"/>
</dbReference>
<name>A0A3M7C124_HORWE</name>
<dbReference type="AlphaFoldDB" id="A0A3M7C124"/>
<dbReference type="PANTHER" id="PTHR31094">
    <property type="entry name" value="RIKEN CDNA 2310061I04 GENE"/>
    <property type="match status" value="1"/>
</dbReference>
<reference evidence="1 2" key="1">
    <citation type="journal article" date="2018" name="BMC Genomics">
        <title>Genomic evidence for intraspecific hybridization in a clonal and extremely halotolerant yeast.</title>
        <authorList>
            <person name="Gostincar C."/>
            <person name="Stajich J.E."/>
            <person name="Zupancic J."/>
            <person name="Zalar P."/>
            <person name="Gunde-Cimerman N."/>
        </authorList>
    </citation>
    <scope>NUCLEOTIDE SEQUENCE [LARGE SCALE GENOMIC DNA]</scope>
    <source>
        <strain evidence="1 2">EXF-151</strain>
    </source>
</reference>
<evidence type="ECO:0000313" key="2">
    <source>
        <dbReference type="Proteomes" id="UP000270230"/>
    </source>
</evidence>
<dbReference type="OrthoDB" id="5329385at2759"/>
<proteinExistence type="predicted"/>
<accession>A0A3M7C124</accession>
<comment type="caution">
    <text evidence="1">The sequence shown here is derived from an EMBL/GenBank/DDBJ whole genome shotgun (WGS) entry which is preliminary data.</text>
</comment>
<gene>
    <name evidence="1" type="ORF">D0865_09713</name>
</gene>